<dbReference type="EMBL" id="GBRH01245867">
    <property type="protein sequence ID" value="JAD52028.1"/>
    <property type="molecule type" value="Transcribed_RNA"/>
</dbReference>
<accession>A0A0A9AQ80</accession>
<evidence type="ECO:0000256" key="1">
    <source>
        <dbReference type="SAM" id="MobiDB-lite"/>
    </source>
</evidence>
<feature type="compositionally biased region" description="Low complexity" evidence="1">
    <location>
        <begin position="51"/>
        <end position="68"/>
    </location>
</feature>
<reference evidence="2" key="1">
    <citation type="submission" date="2014-09" db="EMBL/GenBank/DDBJ databases">
        <authorList>
            <person name="Magalhaes I.L.F."/>
            <person name="Oliveira U."/>
            <person name="Santos F.R."/>
            <person name="Vidigal T.H.D.A."/>
            <person name="Brescovit A.D."/>
            <person name="Santos A.J."/>
        </authorList>
    </citation>
    <scope>NUCLEOTIDE SEQUENCE</scope>
    <source>
        <tissue evidence="2">Shoot tissue taken approximately 20 cm above the soil surface</tissue>
    </source>
</reference>
<name>A0A0A9AQ80_ARUDO</name>
<sequence length="82" mass="8396">MEILVSTCRSALGLCCSRLKLSDPLIRSSFPDPSDAFSTVAGSAALLPELAAAGPGRPPSAAMSSSSRGQEKSTPITMQSNL</sequence>
<organism evidence="2">
    <name type="scientific">Arundo donax</name>
    <name type="common">Giant reed</name>
    <name type="synonym">Donax arundinaceus</name>
    <dbReference type="NCBI Taxonomy" id="35708"/>
    <lineage>
        <taxon>Eukaryota</taxon>
        <taxon>Viridiplantae</taxon>
        <taxon>Streptophyta</taxon>
        <taxon>Embryophyta</taxon>
        <taxon>Tracheophyta</taxon>
        <taxon>Spermatophyta</taxon>
        <taxon>Magnoliopsida</taxon>
        <taxon>Liliopsida</taxon>
        <taxon>Poales</taxon>
        <taxon>Poaceae</taxon>
        <taxon>PACMAD clade</taxon>
        <taxon>Arundinoideae</taxon>
        <taxon>Arundineae</taxon>
        <taxon>Arundo</taxon>
    </lineage>
</organism>
<feature type="region of interest" description="Disordered" evidence="1">
    <location>
        <begin position="51"/>
        <end position="82"/>
    </location>
</feature>
<dbReference type="AlphaFoldDB" id="A0A0A9AQ80"/>
<reference evidence="2" key="2">
    <citation type="journal article" date="2015" name="Data Brief">
        <title>Shoot transcriptome of the giant reed, Arundo donax.</title>
        <authorList>
            <person name="Barrero R.A."/>
            <person name="Guerrero F.D."/>
            <person name="Moolhuijzen P."/>
            <person name="Goolsby J.A."/>
            <person name="Tidwell J."/>
            <person name="Bellgard S.E."/>
            <person name="Bellgard M.I."/>
        </authorList>
    </citation>
    <scope>NUCLEOTIDE SEQUENCE</scope>
    <source>
        <tissue evidence="2">Shoot tissue taken approximately 20 cm above the soil surface</tissue>
    </source>
</reference>
<proteinExistence type="predicted"/>
<protein>
    <submittedName>
        <fullName evidence="2">Uncharacterized protein</fullName>
    </submittedName>
</protein>
<evidence type="ECO:0000313" key="2">
    <source>
        <dbReference type="EMBL" id="JAD52028.1"/>
    </source>
</evidence>
<feature type="compositionally biased region" description="Polar residues" evidence="1">
    <location>
        <begin position="72"/>
        <end position="82"/>
    </location>
</feature>